<evidence type="ECO:0000313" key="2">
    <source>
        <dbReference type="EMBL" id="MBN3546028.1"/>
    </source>
</evidence>
<proteinExistence type="predicted"/>
<comment type="caution">
    <text evidence="2">The sequence shown here is derived from an EMBL/GenBank/DDBJ whole genome shotgun (WGS) entry which is preliminary data.</text>
</comment>
<evidence type="ECO:0000259" key="1">
    <source>
        <dbReference type="Pfam" id="PF14417"/>
    </source>
</evidence>
<keyword evidence="3" id="KW-1185">Reference proteome</keyword>
<accession>A0ABS2ZFB5</accession>
<dbReference type="Pfam" id="PF14417">
    <property type="entry name" value="MEDS"/>
    <property type="match status" value="1"/>
</dbReference>
<feature type="domain" description="MEDS" evidence="1">
    <location>
        <begin position="16"/>
        <end position="169"/>
    </location>
</feature>
<organism evidence="2 3">
    <name type="scientific">Fictibacillus barbaricus</name>
    <dbReference type="NCBI Taxonomy" id="182136"/>
    <lineage>
        <taxon>Bacteria</taxon>
        <taxon>Bacillati</taxon>
        <taxon>Bacillota</taxon>
        <taxon>Bacilli</taxon>
        <taxon>Bacillales</taxon>
        <taxon>Fictibacillaceae</taxon>
        <taxon>Fictibacillus</taxon>
    </lineage>
</organism>
<reference evidence="2 3" key="1">
    <citation type="submission" date="2021-01" db="EMBL/GenBank/DDBJ databases">
        <title>Genome Sequencing of Type Strains.</title>
        <authorList>
            <person name="Lemaire J.F."/>
            <person name="Inderbitzin P."/>
            <person name="Collins S.B."/>
            <person name="Wespe N."/>
            <person name="Knight-Connoni V."/>
        </authorList>
    </citation>
    <scope>NUCLEOTIDE SEQUENCE [LARGE SCALE GENOMIC DNA]</scope>
    <source>
        <strain evidence="2 3">DSM 14730</strain>
    </source>
</reference>
<dbReference type="RefSeq" id="WP_188402846.1">
    <property type="nucleotide sequence ID" value="NZ_JAFHKS010000043.1"/>
</dbReference>
<name>A0ABS2ZFB5_9BACL</name>
<protein>
    <submittedName>
        <fullName evidence="2">MEDS domain-containing protein</fullName>
    </submittedName>
</protein>
<dbReference type="EMBL" id="JAFHKS010000043">
    <property type="protein sequence ID" value="MBN3546028.1"/>
    <property type="molecule type" value="Genomic_DNA"/>
</dbReference>
<dbReference type="InterPro" id="IPR025847">
    <property type="entry name" value="MEDS_domain"/>
</dbReference>
<sequence length="197" mass="23510">MNNKMNQLFKEQRSVHVLYSYKVMKNYIEQVVSFIHDGIVAGDYVILIENEPFYRIIHKELNQRLTKEQMEFVHRVNNFDFYYSSGSYHPPAITDYFNKVVQPYAENKISFRSWAHVEWATMEDPLHLIEDFERIVDQAVNHLSFPLICAYDGNRMPDYLITILMETHPYVLMEDDFIPSEQYKPSTDLKKIKKTLL</sequence>
<gene>
    <name evidence="2" type="ORF">JYA64_12030</name>
</gene>
<evidence type="ECO:0000313" key="3">
    <source>
        <dbReference type="Proteomes" id="UP001319060"/>
    </source>
</evidence>
<dbReference type="Proteomes" id="UP001319060">
    <property type="component" value="Unassembled WGS sequence"/>
</dbReference>